<feature type="compositionally biased region" description="Polar residues" evidence="1">
    <location>
        <begin position="39"/>
        <end position="56"/>
    </location>
</feature>
<evidence type="ECO:0000313" key="2">
    <source>
        <dbReference type="EMBL" id="KAK0751302.1"/>
    </source>
</evidence>
<evidence type="ECO:0000313" key="3">
    <source>
        <dbReference type="Proteomes" id="UP001172155"/>
    </source>
</evidence>
<gene>
    <name evidence="2" type="ORF">B0T18DRAFT_66395</name>
</gene>
<evidence type="ECO:0000256" key="1">
    <source>
        <dbReference type="SAM" id="MobiDB-lite"/>
    </source>
</evidence>
<sequence>MSPCPPAPSYPFPSPKSRAATAQREATTFLLLSKPPRLPTSSQPSTNFLPSPSFNAPSPARAATSVSTSLNAATPCSHQRARTTPSANLIGCDSLPEETPVCPVGECNKSCLCRETLMKQLKTSLLDGPNLSDQTNPDSENEHITDLPPLHLDPSFQSFQPLIPKLPPWFSVKPTCTDDCPCCDYCVPIRRGPGCDRYQATRLLPPFVAARRVAGCDILPATTPLCPMGECHNTCVCRESLLERLDGVFFKGGSPDLRVERRPVEHKEL</sequence>
<dbReference type="AlphaFoldDB" id="A0AA40F4Z3"/>
<keyword evidence="3" id="KW-1185">Reference proteome</keyword>
<reference evidence="2" key="1">
    <citation type="submission" date="2023-06" db="EMBL/GenBank/DDBJ databases">
        <title>Genome-scale phylogeny and comparative genomics of the fungal order Sordariales.</title>
        <authorList>
            <consortium name="Lawrence Berkeley National Laboratory"/>
            <person name="Hensen N."/>
            <person name="Bonometti L."/>
            <person name="Westerberg I."/>
            <person name="Brannstrom I.O."/>
            <person name="Guillou S."/>
            <person name="Cros-Aarteil S."/>
            <person name="Calhoun S."/>
            <person name="Haridas S."/>
            <person name="Kuo A."/>
            <person name="Mondo S."/>
            <person name="Pangilinan J."/>
            <person name="Riley R."/>
            <person name="LaButti K."/>
            <person name="Andreopoulos B."/>
            <person name="Lipzen A."/>
            <person name="Chen C."/>
            <person name="Yanf M."/>
            <person name="Daum C."/>
            <person name="Ng V."/>
            <person name="Clum A."/>
            <person name="Steindorff A."/>
            <person name="Ohm R."/>
            <person name="Martin F."/>
            <person name="Silar P."/>
            <person name="Natvig D."/>
            <person name="Lalanne C."/>
            <person name="Gautier V."/>
            <person name="Ament-velasquez S.L."/>
            <person name="Kruys A."/>
            <person name="Hutchinson M.I."/>
            <person name="Powell A.J."/>
            <person name="Barry K."/>
            <person name="Miller A.N."/>
            <person name="Grigoriev I.V."/>
            <person name="Debuchy R."/>
            <person name="Gladieux P."/>
            <person name="Thoren M.H."/>
            <person name="Johannesson H."/>
        </authorList>
    </citation>
    <scope>NUCLEOTIDE SEQUENCE</scope>
    <source>
        <strain evidence="2">SMH3187-1</strain>
    </source>
</reference>
<comment type="caution">
    <text evidence="2">The sequence shown here is derived from an EMBL/GenBank/DDBJ whole genome shotgun (WGS) entry which is preliminary data.</text>
</comment>
<feature type="region of interest" description="Disordered" evidence="1">
    <location>
        <begin position="1"/>
        <end position="66"/>
    </location>
</feature>
<protein>
    <submittedName>
        <fullName evidence="2">Uncharacterized protein</fullName>
    </submittedName>
</protein>
<accession>A0AA40F4Z3</accession>
<dbReference type="EMBL" id="JAUKUD010000002">
    <property type="protein sequence ID" value="KAK0751302.1"/>
    <property type="molecule type" value="Genomic_DNA"/>
</dbReference>
<organism evidence="2 3">
    <name type="scientific">Schizothecium vesticola</name>
    <dbReference type="NCBI Taxonomy" id="314040"/>
    <lineage>
        <taxon>Eukaryota</taxon>
        <taxon>Fungi</taxon>
        <taxon>Dikarya</taxon>
        <taxon>Ascomycota</taxon>
        <taxon>Pezizomycotina</taxon>
        <taxon>Sordariomycetes</taxon>
        <taxon>Sordariomycetidae</taxon>
        <taxon>Sordariales</taxon>
        <taxon>Schizotheciaceae</taxon>
        <taxon>Schizothecium</taxon>
    </lineage>
</organism>
<dbReference type="Proteomes" id="UP001172155">
    <property type="component" value="Unassembled WGS sequence"/>
</dbReference>
<feature type="compositionally biased region" description="Pro residues" evidence="1">
    <location>
        <begin position="1"/>
        <end position="14"/>
    </location>
</feature>
<name>A0AA40F4Z3_9PEZI</name>
<proteinExistence type="predicted"/>